<gene>
    <name evidence="1" type="ORF">DPMN_171200</name>
</gene>
<sequence length="81" mass="9124">MPPAVEIFLNVDEVDKELTLVLQMLINDLFAVKDSFNCAQSRSESRLPLDHFQCVKYYQKHDYAEKAGNSDTVLGSPFSVG</sequence>
<dbReference type="AlphaFoldDB" id="A0A9D4E0S5"/>
<name>A0A9D4E0S5_DREPO</name>
<dbReference type="EMBL" id="JAIWYP010000009">
    <property type="protein sequence ID" value="KAH3769919.1"/>
    <property type="molecule type" value="Genomic_DNA"/>
</dbReference>
<comment type="caution">
    <text evidence="1">The sequence shown here is derived from an EMBL/GenBank/DDBJ whole genome shotgun (WGS) entry which is preliminary data.</text>
</comment>
<evidence type="ECO:0000313" key="1">
    <source>
        <dbReference type="EMBL" id="KAH3769919.1"/>
    </source>
</evidence>
<reference evidence="1" key="1">
    <citation type="journal article" date="2019" name="bioRxiv">
        <title>The Genome of the Zebra Mussel, Dreissena polymorpha: A Resource for Invasive Species Research.</title>
        <authorList>
            <person name="McCartney M.A."/>
            <person name="Auch B."/>
            <person name="Kono T."/>
            <person name="Mallez S."/>
            <person name="Zhang Y."/>
            <person name="Obille A."/>
            <person name="Becker A."/>
            <person name="Abrahante J.E."/>
            <person name="Garbe J."/>
            <person name="Badalamenti J.P."/>
            <person name="Herman A."/>
            <person name="Mangelson H."/>
            <person name="Liachko I."/>
            <person name="Sullivan S."/>
            <person name="Sone E.D."/>
            <person name="Koren S."/>
            <person name="Silverstein K.A.T."/>
            <person name="Beckman K.B."/>
            <person name="Gohl D.M."/>
        </authorList>
    </citation>
    <scope>NUCLEOTIDE SEQUENCE</scope>
    <source>
        <strain evidence="1">Duluth1</strain>
        <tissue evidence="1">Whole animal</tissue>
    </source>
</reference>
<protein>
    <submittedName>
        <fullName evidence="1">Uncharacterized protein</fullName>
    </submittedName>
</protein>
<dbReference type="Proteomes" id="UP000828390">
    <property type="component" value="Unassembled WGS sequence"/>
</dbReference>
<accession>A0A9D4E0S5</accession>
<reference evidence="1" key="2">
    <citation type="submission" date="2020-11" db="EMBL/GenBank/DDBJ databases">
        <authorList>
            <person name="McCartney M.A."/>
            <person name="Auch B."/>
            <person name="Kono T."/>
            <person name="Mallez S."/>
            <person name="Becker A."/>
            <person name="Gohl D.M."/>
            <person name="Silverstein K.A.T."/>
            <person name="Koren S."/>
            <person name="Bechman K.B."/>
            <person name="Herman A."/>
            <person name="Abrahante J.E."/>
            <person name="Garbe J."/>
        </authorList>
    </citation>
    <scope>NUCLEOTIDE SEQUENCE</scope>
    <source>
        <strain evidence="1">Duluth1</strain>
        <tissue evidence="1">Whole animal</tissue>
    </source>
</reference>
<organism evidence="1 2">
    <name type="scientific">Dreissena polymorpha</name>
    <name type="common">Zebra mussel</name>
    <name type="synonym">Mytilus polymorpha</name>
    <dbReference type="NCBI Taxonomy" id="45954"/>
    <lineage>
        <taxon>Eukaryota</taxon>
        <taxon>Metazoa</taxon>
        <taxon>Spiralia</taxon>
        <taxon>Lophotrochozoa</taxon>
        <taxon>Mollusca</taxon>
        <taxon>Bivalvia</taxon>
        <taxon>Autobranchia</taxon>
        <taxon>Heteroconchia</taxon>
        <taxon>Euheterodonta</taxon>
        <taxon>Imparidentia</taxon>
        <taxon>Neoheterodontei</taxon>
        <taxon>Myida</taxon>
        <taxon>Dreissenoidea</taxon>
        <taxon>Dreissenidae</taxon>
        <taxon>Dreissena</taxon>
    </lineage>
</organism>
<proteinExistence type="predicted"/>
<keyword evidence="2" id="KW-1185">Reference proteome</keyword>
<evidence type="ECO:0000313" key="2">
    <source>
        <dbReference type="Proteomes" id="UP000828390"/>
    </source>
</evidence>